<keyword evidence="2" id="KW-0444">Lipid biosynthesis</keyword>
<dbReference type="PANTHER" id="PTHR10434:SF64">
    <property type="entry name" value="1-ACYL-SN-GLYCEROL-3-PHOSPHATE ACYLTRANSFERASE-RELATED"/>
    <property type="match status" value="1"/>
</dbReference>
<evidence type="ECO:0000256" key="5">
    <source>
        <dbReference type="ARBA" id="ARBA00023315"/>
    </source>
</evidence>
<evidence type="ECO:0000256" key="1">
    <source>
        <dbReference type="ARBA" id="ARBA00005189"/>
    </source>
</evidence>
<dbReference type="RefSeq" id="WP_379759008.1">
    <property type="nucleotide sequence ID" value="NZ_JBHSMR010000013.1"/>
</dbReference>
<keyword evidence="5 7" id="KW-0012">Acyltransferase</keyword>
<dbReference type="SUPFAM" id="SSF69593">
    <property type="entry name" value="Glycerol-3-phosphate (1)-acyltransferase"/>
    <property type="match status" value="1"/>
</dbReference>
<sequence>MTRLRLAWRLARVTVHLLAGLATCALVFPWASRTLRDKATRRWSRRLLAICNVRVESAPGAPALEHALFVANHISWLDIFVLNSLHPCRFVAKAEIRSWPVLGWLASAAGTVFIARGNRRELRHIFKGIVSVLEQGERVAFFPEGTVGQQGGVLPFHANLFEAAIDAKVALQPCALAYLDANGGWHRSVDYMGEVTFVDSLLTILKGAPVRARVACLAPLEGSGAHRRELAQAAQDAIQAALSGAATEQA</sequence>
<protein>
    <submittedName>
        <fullName evidence="7">Lysophospholipid acyltransferase family protein</fullName>
    </submittedName>
</protein>
<evidence type="ECO:0000313" key="7">
    <source>
        <dbReference type="EMBL" id="MFC5480171.1"/>
    </source>
</evidence>
<dbReference type="Proteomes" id="UP001596101">
    <property type="component" value="Unassembled WGS sequence"/>
</dbReference>
<evidence type="ECO:0000259" key="6">
    <source>
        <dbReference type="SMART" id="SM00563"/>
    </source>
</evidence>
<dbReference type="InterPro" id="IPR002123">
    <property type="entry name" value="Plipid/glycerol_acylTrfase"/>
</dbReference>
<dbReference type="Pfam" id="PF01553">
    <property type="entry name" value="Acyltransferase"/>
    <property type="match status" value="1"/>
</dbReference>
<evidence type="ECO:0000256" key="3">
    <source>
        <dbReference type="ARBA" id="ARBA00022679"/>
    </source>
</evidence>
<keyword evidence="4" id="KW-0443">Lipid metabolism</keyword>
<reference evidence="8" key="1">
    <citation type="journal article" date="2019" name="Int. J. Syst. Evol. Microbiol.">
        <title>The Global Catalogue of Microorganisms (GCM) 10K type strain sequencing project: providing services to taxonomists for standard genome sequencing and annotation.</title>
        <authorList>
            <consortium name="The Broad Institute Genomics Platform"/>
            <consortium name="The Broad Institute Genome Sequencing Center for Infectious Disease"/>
            <person name="Wu L."/>
            <person name="Ma J."/>
        </authorList>
    </citation>
    <scope>NUCLEOTIDE SEQUENCE [LARGE SCALE GENOMIC DNA]</scope>
    <source>
        <strain evidence="8">CCUG 43111</strain>
    </source>
</reference>
<dbReference type="CDD" id="cd07989">
    <property type="entry name" value="LPLAT_AGPAT-like"/>
    <property type="match status" value="1"/>
</dbReference>
<evidence type="ECO:0000256" key="2">
    <source>
        <dbReference type="ARBA" id="ARBA00022516"/>
    </source>
</evidence>
<feature type="domain" description="Phospholipid/glycerol acyltransferase" evidence="6">
    <location>
        <begin position="67"/>
        <end position="179"/>
    </location>
</feature>
<dbReference type="EMBL" id="JBHSMR010000013">
    <property type="protein sequence ID" value="MFC5480171.1"/>
    <property type="molecule type" value="Genomic_DNA"/>
</dbReference>
<gene>
    <name evidence="7" type="ORF">ACFPQ5_18390</name>
</gene>
<comment type="caution">
    <text evidence="7">The sequence shown here is derived from an EMBL/GenBank/DDBJ whole genome shotgun (WGS) entry which is preliminary data.</text>
</comment>
<evidence type="ECO:0000313" key="8">
    <source>
        <dbReference type="Proteomes" id="UP001596101"/>
    </source>
</evidence>
<proteinExistence type="predicted"/>
<keyword evidence="3" id="KW-0808">Transferase</keyword>
<name>A0ABW0MTG9_9BURK</name>
<dbReference type="SMART" id="SM00563">
    <property type="entry name" value="PlsC"/>
    <property type="match status" value="1"/>
</dbReference>
<accession>A0ABW0MTG9</accession>
<dbReference type="GO" id="GO:0016746">
    <property type="term" value="F:acyltransferase activity"/>
    <property type="evidence" value="ECO:0007669"/>
    <property type="project" value="UniProtKB-KW"/>
</dbReference>
<dbReference type="PANTHER" id="PTHR10434">
    <property type="entry name" value="1-ACYL-SN-GLYCEROL-3-PHOSPHATE ACYLTRANSFERASE"/>
    <property type="match status" value="1"/>
</dbReference>
<comment type="pathway">
    <text evidence="1">Lipid metabolism.</text>
</comment>
<organism evidence="7 8">
    <name type="scientific">Massilia suwonensis</name>
    <dbReference type="NCBI Taxonomy" id="648895"/>
    <lineage>
        <taxon>Bacteria</taxon>
        <taxon>Pseudomonadati</taxon>
        <taxon>Pseudomonadota</taxon>
        <taxon>Betaproteobacteria</taxon>
        <taxon>Burkholderiales</taxon>
        <taxon>Oxalobacteraceae</taxon>
        <taxon>Telluria group</taxon>
        <taxon>Massilia</taxon>
    </lineage>
</organism>
<evidence type="ECO:0000256" key="4">
    <source>
        <dbReference type="ARBA" id="ARBA00023098"/>
    </source>
</evidence>
<keyword evidence="8" id="KW-1185">Reference proteome</keyword>